<accession>A0AAV2MI01</accession>
<dbReference type="SUPFAM" id="SSF57850">
    <property type="entry name" value="RING/U-box"/>
    <property type="match status" value="1"/>
</dbReference>
<evidence type="ECO:0000256" key="5">
    <source>
        <dbReference type="SAM" id="MobiDB-lite"/>
    </source>
</evidence>
<dbReference type="PROSITE" id="PS00518">
    <property type="entry name" value="ZF_RING_1"/>
    <property type="match status" value="1"/>
</dbReference>
<evidence type="ECO:0000256" key="1">
    <source>
        <dbReference type="ARBA" id="ARBA00022723"/>
    </source>
</evidence>
<keyword evidence="2 4" id="KW-0863">Zinc-finger</keyword>
<evidence type="ECO:0000256" key="4">
    <source>
        <dbReference type="PROSITE-ProRule" id="PRU00175"/>
    </source>
</evidence>
<dbReference type="GO" id="GO:0008270">
    <property type="term" value="F:zinc ion binding"/>
    <property type="evidence" value="ECO:0007669"/>
    <property type="project" value="UniProtKB-KW"/>
</dbReference>
<protein>
    <recommendedName>
        <fullName evidence="6">RING-type domain-containing protein</fullName>
    </recommendedName>
</protein>
<dbReference type="EMBL" id="OZ035830">
    <property type="protein sequence ID" value="CAL1612691.1"/>
    <property type="molecule type" value="Genomic_DNA"/>
</dbReference>
<dbReference type="InterPro" id="IPR001841">
    <property type="entry name" value="Znf_RING"/>
</dbReference>
<gene>
    <name evidence="7" type="ORF">KC01_LOCUS38993</name>
</gene>
<evidence type="ECO:0000256" key="3">
    <source>
        <dbReference type="ARBA" id="ARBA00022833"/>
    </source>
</evidence>
<evidence type="ECO:0000259" key="6">
    <source>
        <dbReference type="PROSITE" id="PS50089"/>
    </source>
</evidence>
<feature type="domain" description="RING-type" evidence="6">
    <location>
        <begin position="171"/>
        <end position="216"/>
    </location>
</feature>
<dbReference type="Pfam" id="PF13639">
    <property type="entry name" value="zf-RING_2"/>
    <property type="match status" value="1"/>
</dbReference>
<feature type="region of interest" description="Disordered" evidence="5">
    <location>
        <begin position="1"/>
        <end position="43"/>
    </location>
</feature>
<proteinExistence type="predicted"/>
<dbReference type="PANTHER" id="PTHR23041:SF78">
    <property type="entry name" value="E3 UBIQUITIN-PROTEIN LIGASE RNF4"/>
    <property type="match status" value="1"/>
</dbReference>
<feature type="compositionally biased region" description="Basic residues" evidence="5">
    <location>
        <begin position="19"/>
        <end position="31"/>
    </location>
</feature>
<evidence type="ECO:0000313" key="7">
    <source>
        <dbReference type="EMBL" id="CAL1612691.1"/>
    </source>
</evidence>
<dbReference type="PROSITE" id="PS50089">
    <property type="entry name" value="ZF_RING_2"/>
    <property type="match status" value="1"/>
</dbReference>
<organism evidence="7 8">
    <name type="scientific">Knipowitschia caucasica</name>
    <name type="common">Caucasian dwarf goby</name>
    <name type="synonym">Pomatoschistus caucasicus</name>
    <dbReference type="NCBI Taxonomy" id="637954"/>
    <lineage>
        <taxon>Eukaryota</taxon>
        <taxon>Metazoa</taxon>
        <taxon>Chordata</taxon>
        <taxon>Craniata</taxon>
        <taxon>Vertebrata</taxon>
        <taxon>Euteleostomi</taxon>
        <taxon>Actinopterygii</taxon>
        <taxon>Neopterygii</taxon>
        <taxon>Teleostei</taxon>
        <taxon>Neoteleostei</taxon>
        <taxon>Acanthomorphata</taxon>
        <taxon>Gobiaria</taxon>
        <taxon>Gobiiformes</taxon>
        <taxon>Gobioidei</taxon>
        <taxon>Gobiidae</taxon>
        <taxon>Gobiinae</taxon>
        <taxon>Knipowitschia</taxon>
    </lineage>
</organism>
<keyword evidence="3" id="KW-0862">Zinc</keyword>
<dbReference type="SMART" id="SM00184">
    <property type="entry name" value="RING"/>
    <property type="match status" value="1"/>
</dbReference>
<keyword evidence="8" id="KW-1185">Reference proteome</keyword>
<feature type="compositionally biased region" description="Low complexity" evidence="5">
    <location>
        <begin position="109"/>
        <end position="118"/>
    </location>
</feature>
<dbReference type="GO" id="GO:0045944">
    <property type="term" value="P:positive regulation of transcription by RNA polymerase II"/>
    <property type="evidence" value="ECO:0007669"/>
    <property type="project" value="TreeGrafter"/>
</dbReference>
<dbReference type="Gene3D" id="3.30.40.10">
    <property type="entry name" value="Zinc/RING finger domain, C3HC4 (zinc finger)"/>
    <property type="match status" value="1"/>
</dbReference>
<dbReference type="InterPro" id="IPR047134">
    <property type="entry name" value="RNF4"/>
</dbReference>
<sequence length="229" mass="25199">MKTSSVRPRRRVTLSPPRPRPRTSPRSRASPKSRQVPEKATGTQTRITALTRTLHKTCPEVTIDLDLSSEDGPDVVDLTASTSDPAAVVDLTNDTVLVLDEGESLSLPSFLPSLSSEPSRARTRRDRREKDQPSYVVSSDEEEAAVIETGTSGASASIHRRERTSGVHISCPVCMDSYFEIVDSGRLLVSTRCGHIFCSVCLRDSLSQSHSCPICRKRLPKGHYHPLHL</sequence>
<dbReference type="InterPro" id="IPR013083">
    <property type="entry name" value="Znf_RING/FYVE/PHD"/>
</dbReference>
<evidence type="ECO:0000313" key="8">
    <source>
        <dbReference type="Proteomes" id="UP001497482"/>
    </source>
</evidence>
<dbReference type="AlphaFoldDB" id="A0AAV2MI01"/>
<reference evidence="7 8" key="1">
    <citation type="submission" date="2024-04" db="EMBL/GenBank/DDBJ databases">
        <authorList>
            <person name="Waldvogel A.-M."/>
            <person name="Schoenle A."/>
        </authorList>
    </citation>
    <scope>NUCLEOTIDE SEQUENCE [LARGE SCALE GENOMIC DNA]</scope>
</reference>
<keyword evidence="1" id="KW-0479">Metal-binding</keyword>
<name>A0AAV2MI01_KNICA</name>
<dbReference type="InterPro" id="IPR017907">
    <property type="entry name" value="Znf_RING_CS"/>
</dbReference>
<evidence type="ECO:0000256" key="2">
    <source>
        <dbReference type="ARBA" id="ARBA00022771"/>
    </source>
</evidence>
<dbReference type="Proteomes" id="UP001497482">
    <property type="component" value="Chromosome 8"/>
</dbReference>
<feature type="region of interest" description="Disordered" evidence="5">
    <location>
        <begin position="109"/>
        <end position="143"/>
    </location>
</feature>
<dbReference type="PANTHER" id="PTHR23041">
    <property type="entry name" value="RING FINGER DOMAIN-CONTAINING"/>
    <property type="match status" value="1"/>
</dbReference>